<dbReference type="InterPro" id="IPR013486">
    <property type="entry name" value="SpoIID/LytB"/>
</dbReference>
<proteinExistence type="predicted"/>
<dbReference type="EMBL" id="CP063458">
    <property type="protein sequence ID" value="QOV87699.1"/>
    <property type="molecule type" value="Genomic_DNA"/>
</dbReference>
<organism evidence="2 3">
    <name type="scientific">Humisphaera borealis</name>
    <dbReference type="NCBI Taxonomy" id="2807512"/>
    <lineage>
        <taxon>Bacteria</taxon>
        <taxon>Pseudomonadati</taxon>
        <taxon>Planctomycetota</taxon>
        <taxon>Phycisphaerae</taxon>
        <taxon>Tepidisphaerales</taxon>
        <taxon>Tepidisphaeraceae</taxon>
        <taxon>Humisphaera</taxon>
    </lineage>
</organism>
<keyword evidence="3" id="KW-1185">Reference proteome</keyword>
<dbReference type="AlphaFoldDB" id="A0A7M2WQL6"/>
<dbReference type="RefSeq" id="WP_206290608.1">
    <property type="nucleotide sequence ID" value="NZ_CP063458.1"/>
</dbReference>
<dbReference type="InterPro" id="IPR013693">
    <property type="entry name" value="SpoIID/LytB_N"/>
</dbReference>
<reference evidence="2 3" key="1">
    <citation type="submission" date="2020-10" db="EMBL/GenBank/DDBJ databases">
        <title>Wide distribution of Phycisphaera-like planctomycetes from WD2101 soil group in peatlands and genome analysis of the first cultivated representative.</title>
        <authorList>
            <person name="Dedysh S.N."/>
            <person name="Beletsky A.V."/>
            <person name="Ivanova A."/>
            <person name="Kulichevskaya I.S."/>
            <person name="Suzina N.E."/>
            <person name="Philippov D.A."/>
            <person name="Rakitin A.L."/>
            <person name="Mardanov A.V."/>
            <person name="Ravin N.V."/>
        </authorList>
    </citation>
    <scope>NUCLEOTIDE SEQUENCE [LARGE SCALE GENOMIC DNA]</scope>
    <source>
        <strain evidence="2 3">M1803</strain>
    </source>
</reference>
<dbReference type="NCBIfam" id="TIGR02669">
    <property type="entry name" value="SpoIID_LytB"/>
    <property type="match status" value="1"/>
</dbReference>
<dbReference type="Pfam" id="PF08486">
    <property type="entry name" value="SpoIID"/>
    <property type="match status" value="1"/>
</dbReference>
<evidence type="ECO:0000259" key="1">
    <source>
        <dbReference type="Pfam" id="PF08486"/>
    </source>
</evidence>
<evidence type="ECO:0000313" key="3">
    <source>
        <dbReference type="Proteomes" id="UP000593765"/>
    </source>
</evidence>
<dbReference type="GO" id="GO:0030435">
    <property type="term" value="P:sporulation resulting in formation of a cellular spore"/>
    <property type="evidence" value="ECO:0007669"/>
    <property type="project" value="InterPro"/>
</dbReference>
<dbReference type="PANTHER" id="PTHR30032:SF4">
    <property type="entry name" value="AMIDASE ENHANCER"/>
    <property type="match status" value="1"/>
</dbReference>
<dbReference type="InterPro" id="IPR051922">
    <property type="entry name" value="Bact_Sporulation_Assoc"/>
</dbReference>
<protein>
    <submittedName>
        <fullName evidence="2">SpoIID/LytB domain-containing protein</fullName>
    </submittedName>
</protein>
<dbReference type="GO" id="GO:0030288">
    <property type="term" value="C:outer membrane-bounded periplasmic space"/>
    <property type="evidence" value="ECO:0007669"/>
    <property type="project" value="TreeGrafter"/>
</dbReference>
<accession>A0A7M2WQL6</accession>
<feature type="domain" description="Sporulation stage II protein D amidase enhancer LytB N-terminal" evidence="1">
    <location>
        <begin position="60"/>
        <end position="149"/>
    </location>
</feature>
<name>A0A7M2WQL6_9BACT</name>
<sequence>MNTAVPVTRSAEGWMIGQTPLGVGTLTLQPEPEGTLSVEGRPYRGTLVLVPTGTTAGTTGEFDVVNHLLIDDYLKGVLAAELYPEFHLEAYKAQAIAARTYAIFVSRTSPKSRHWDLHSDVRSQMYGGIKSETPKSIQAASETAGIVVAFGPPGKERIFKAYYSSCCGGATQAASDAFDETPIAPLMPKAVGRRCDISAGKYKAKFDWPAIVVSRDELARRLKLFGKSQHPPLKDIVGVRKVEIVKTNAAGRPVGFAIEDNRGARYILGSEQFRVAVNWDAPDNAKLFSSYVTPVVAGNSVRFEEGHGFGHGVGLCQWCIEALARQGQTHEAIVQDAYPGAVLLKGY</sequence>
<evidence type="ECO:0000313" key="2">
    <source>
        <dbReference type="EMBL" id="QOV87699.1"/>
    </source>
</evidence>
<dbReference type="PANTHER" id="PTHR30032">
    <property type="entry name" value="N-ACETYLMURAMOYL-L-ALANINE AMIDASE-RELATED"/>
    <property type="match status" value="1"/>
</dbReference>
<dbReference type="Proteomes" id="UP000593765">
    <property type="component" value="Chromosome"/>
</dbReference>
<dbReference type="KEGG" id="hbs:IPV69_15550"/>
<gene>
    <name evidence="2" type="ORF">IPV69_15550</name>
</gene>